<dbReference type="Proteomes" id="UP000001485">
    <property type="component" value="Chromosome"/>
</dbReference>
<name>C5BCP3_EDWI9</name>
<organism evidence="1 2">
    <name type="scientific">Edwardsiella ictaluri (strain 93-146)</name>
    <dbReference type="NCBI Taxonomy" id="634503"/>
    <lineage>
        <taxon>Bacteria</taxon>
        <taxon>Pseudomonadati</taxon>
        <taxon>Pseudomonadota</taxon>
        <taxon>Gammaproteobacteria</taxon>
        <taxon>Enterobacterales</taxon>
        <taxon>Hafniaceae</taxon>
        <taxon>Edwardsiella</taxon>
    </lineage>
</organism>
<proteinExistence type="predicted"/>
<dbReference type="AlphaFoldDB" id="C5BCP3"/>
<dbReference type="HOGENOM" id="CLU_3269243_0_0_6"/>
<evidence type="ECO:0000313" key="2">
    <source>
        <dbReference type="Proteomes" id="UP000001485"/>
    </source>
</evidence>
<evidence type="ECO:0000313" key="1">
    <source>
        <dbReference type="EMBL" id="ACR68498.1"/>
    </source>
</evidence>
<dbReference type="KEGG" id="eic:NT01EI_1301"/>
<dbReference type="EMBL" id="CP001600">
    <property type="protein sequence ID" value="ACR68498.1"/>
    <property type="molecule type" value="Genomic_DNA"/>
</dbReference>
<protein>
    <submittedName>
        <fullName evidence="1">Uncharacterized protein</fullName>
    </submittedName>
</protein>
<gene>
    <name evidence="1" type="ordered locus">NT01EI_1301</name>
</gene>
<accession>C5BCP3</accession>
<reference evidence="2" key="1">
    <citation type="submission" date="2009-03" db="EMBL/GenBank/DDBJ databases">
        <title>Complete genome sequence of Edwardsiella ictaluri 93-146.</title>
        <authorList>
            <person name="Williams M.L."/>
            <person name="Gillaspy A.F."/>
            <person name="Dyer D.W."/>
            <person name="Thune R.L."/>
            <person name="Waldbieser G.C."/>
            <person name="Schuster S.C."/>
            <person name="Gipson J."/>
            <person name="Zaitshik J."/>
            <person name="Landry C."/>
            <person name="Lawrence M.L."/>
        </authorList>
    </citation>
    <scope>NUCLEOTIDE SEQUENCE [LARGE SCALE GENOMIC DNA]</scope>
    <source>
        <strain evidence="2">93-146</strain>
    </source>
</reference>
<reference evidence="1 2" key="2">
    <citation type="journal article" date="2012" name="J. Bacteriol.">
        <title>Genome Sequence of Edwardsiella ictaluri 93-146, a Strain Associated with a Natural Channel Catfish Outbreak of Enteric Septicemia of Catfish.</title>
        <authorList>
            <person name="Williams M.L."/>
            <person name="Gillaspy A.F."/>
            <person name="Dyer D.W."/>
            <person name="Thune R.L."/>
            <person name="Waldbieser G.C."/>
            <person name="Schuster S.C."/>
            <person name="Gipson J."/>
            <person name="Zaitshik J."/>
            <person name="Landry C."/>
            <person name="Banes M.M."/>
            <person name="Lawrence M.L."/>
        </authorList>
    </citation>
    <scope>NUCLEOTIDE SEQUENCE [LARGE SCALE GENOMIC DNA]</scope>
    <source>
        <strain evidence="1 2">93-146</strain>
    </source>
</reference>
<sequence length="41" mass="4850">MLSGFDSDETLLPIEFADKRHIFMSNRDDVIRLGVRFFKCE</sequence>